<sequence>QGGGARYPYPKAVWSPAGGWWVRPSNWASNTAFAAGGVLAVTYAVWSISAAHEVRGLIFRQNGATDVLGTFLEEGGTANTVDSVNAGELACLFVRSYLIFFGAVGEGVRGRYFKFGETLDLDDFASLFPNQSNFTNTLILSNSISAEIG</sequence>
<gene>
    <name evidence="1" type="ORF">K443DRAFT_103764</name>
</gene>
<dbReference type="PANTHER" id="PTHR34286">
    <property type="entry name" value="TRANSMEMBRANE PROTEIN"/>
    <property type="match status" value="1"/>
</dbReference>
<accession>A0A0C9XAS8</accession>
<protein>
    <submittedName>
        <fullName evidence="1">Uncharacterized protein</fullName>
    </submittedName>
</protein>
<evidence type="ECO:0000313" key="2">
    <source>
        <dbReference type="Proteomes" id="UP000054477"/>
    </source>
</evidence>
<dbReference type="OrthoDB" id="2100988at2759"/>
<name>A0A0C9XAS8_9AGAR</name>
<dbReference type="EMBL" id="KN838666">
    <property type="protein sequence ID" value="KIJ98548.1"/>
    <property type="molecule type" value="Genomic_DNA"/>
</dbReference>
<reference evidence="2" key="2">
    <citation type="submission" date="2015-01" db="EMBL/GenBank/DDBJ databases">
        <title>Evolutionary Origins and Diversification of the Mycorrhizal Mutualists.</title>
        <authorList>
            <consortium name="DOE Joint Genome Institute"/>
            <consortium name="Mycorrhizal Genomics Consortium"/>
            <person name="Kohler A."/>
            <person name="Kuo A."/>
            <person name="Nagy L.G."/>
            <person name="Floudas D."/>
            <person name="Copeland A."/>
            <person name="Barry K.W."/>
            <person name="Cichocki N."/>
            <person name="Veneault-Fourrey C."/>
            <person name="LaButti K."/>
            <person name="Lindquist E.A."/>
            <person name="Lipzen A."/>
            <person name="Lundell T."/>
            <person name="Morin E."/>
            <person name="Murat C."/>
            <person name="Riley R."/>
            <person name="Ohm R."/>
            <person name="Sun H."/>
            <person name="Tunlid A."/>
            <person name="Henrissat B."/>
            <person name="Grigoriev I.V."/>
            <person name="Hibbett D.S."/>
            <person name="Martin F."/>
        </authorList>
    </citation>
    <scope>NUCLEOTIDE SEQUENCE [LARGE SCALE GENOMIC DNA]</scope>
    <source>
        <strain evidence="2">LaAM-08-1</strain>
    </source>
</reference>
<dbReference type="HOGENOM" id="CLU_1754057_0_0_1"/>
<dbReference type="STRING" id="1095629.A0A0C9XAS8"/>
<evidence type="ECO:0000313" key="1">
    <source>
        <dbReference type="EMBL" id="KIJ98548.1"/>
    </source>
</evidence>
<reference evidence="1 2" key="1">
    <citation type="submission" date="2014-04" db="EMBL/GenBank/DDBJ databases">
        <authorList>
            <consortium name="DOE Joint Genome Institute"/>
            <person name="Kuo A."/>
            <person name="Kohler A."/>
            <person name="Nagy L.G."/>
            <person name="Floudas D."/>
            <person name="Copeland A."/>
            <person name="Barry K.W."/>
            <person name="Cichocki N."/>
            <person name="Veneault-Fourrey C."/>
            <person name="LaButti K."/>
            <person name="Lindquist E.A."/>
            <person name="Lipzen A."/>
            <person name="Lundell T."/>
            <person name="Morin E."/>
            <person name="Murat C."/>
            <person name="Sun H."/>
            <person name="Tunlid A."/>
            <person name="Henrissat B."/>
            <person name="Grigoriev I.V."/>
            <person name="Hibbett D.S."/>
            <person name="Martin F."/>
            <person name="Nordberg H.P."/>
            <person name="Cantor M.N."/>
            <person name="Hua S.X."/>
        </authorList>
    </citation>
    <scope>NUCLEOTIDE SEQUENCE [LARGE SCALE GENOMIC DNA]</scope>
    <source>
        <strain evidence="1 2">LaAM-08-1</strain>
    </source>
</reference>
<proteinExistence type="predicted"/>
<dbReference type="Proteomes" id="UP000054477">
    <property type="component" value="Unassembled WGS sequence"/>
</dbReference>
<dbReference type="PANTHER" id="PTHR34286:SF1">
    <property type="entry name" value="TRANSMEMBRANE PROTEIN"/>
    <property type="match status" value="1"/>
</dbReference>
<dbReference type="AlphaFoldDB" id="A0A0C9XAS8"/>
<organism evidence="1 2">
    <name type="scientific">Laccaria amethystina LaAM-08-1</name>
    <dbReference type="NCBI Taxonomy" id="1095629"/>
    <lineage>
        <taxon>Eukaryota</taxon>
        <taxon>Fungi</taxon>
        <taxon>Dikarya</taxon>
        <taxon>Basidiomycota</taxon>
        <taxon>Agaricomycotina</taxon>
        <taxon>Agaricomycetes</taxon>
        <taxon>Agaricomycetidae</taxon>
        <taxon>Agaricales</taxon>
        <taxon>Agaricineae</taxon>
        <taxon>Hydnangiaceae</taxon>
        <taxon>Laccaria</taxon>
    </lineage>
</organism>
<keyword evidence="2" id="KW-1185">Reference proteome</keyword>
<feature type="non-terminal residue" evidence="1">
    <location>
        <position position="1"/>
    </location>
</feature>